<dbReference type="AlphaFoldDB" id="A0A7R6SRY1"/>
<evidence type="ECO:0000256" key="1">
    <source>
        <dbReference type="ARBA" id="ARBA00005495"/>
    </source>
</evidence>
<dbReference type="InterPro" id="IPR011057">
    <property type="entry name" value="Mss4-like_sf"/>
</dbReference>
<evidence type="ECO:0000256" key="5">
    <source>
        <dbReference type="SAM" id="MobiDB-lite"/>
    </source>
</evidence>
<dbReference type="InterPro" id="IPR006913">
    <property type="entry name" value="CENP-V/GFA"/>
</dbReference>
<proteinExistence type="inferred from homology"/>
<keyword evidence="8" id="KW-1185">Reference proteome</keyword>
<comment type="similarity">
    <text evidence="1">Belongs to the Gfa family.</text>
</comment>
<dbReference type="Proteomes" id="UP000595663">
    <property type="component" value="Chromosome"/>
</dbReference>
<evidence type="ECO:0000313" key="7">
    <source>
        <dbReference type="EMBL" id="BBB25636.1"/>
    </source>
</evidence>
<keyword evidence="4" id="KW-0456">Lyase</keyword>
<dbReference type="PANTHER" id="PTHR33337">
    <property type="entry name" value="GFA DOMAIN-CONTAINING PROTEIN"/>
    <property type="match status" value="1"/>
</dbReference>
<evidence type="ECO:0000313" key="8">
    <source>
        <dbReference type="Proteomes" id="UP000595663"/>
    </source>
</evidence>
<sequence length="144" mass="15751">MNIEQQYQGSCFCGAVNFSVTTQPVLMAYCHCDSCRHWSAGPVSAFTLWNPETLQITQGKDQIGSYKKTPGSIRKWCRTCGGHLFTEHPEMGVIDVPAAIIPELSFKPALHVHYQESVQPMADGLPKMKDLPAEAGGSGDLVPE</sequence>
<accession>A0A7R6SRY1</accession>
<reference evidence="7 8" key="1">
    <citation type="journal article" date="2008" name="Int. J. Syst. Evol. Microbiol.">
        <title>Amphritea japonica sp. nov. and Amphritea balenae sp. nov., isolated from the sediment adjacent to sperm whale carcasses off Kagoshima, Japan.</title>
        <authorList>
            <person name="Miyazaki M."/>
            <person name="Nogi Y."/>
            <person name="Fujiwara Y."/>
            <person name="Kawato M."/>
            <person name="Nagahama T."/>
            <person name="Kubokawa K."/>
            <person name="Horikoshi K."/>
        </authorList>
    </citation>
    <scope>NUCLEOTIDE SEQUENCE [LARGE SCALE GENOMIC DNA]</scope>
    <source>
        <strain evidence="7 8">ATCC BAA-1530</strain>
    </source>
</reference>
<feature type="domain" description="CENP-V/GFA" evidence="6">
    <location>
        <begin position="7"/>
        <end position="115"/>
    </location>
</feature>
<feature type="region of interest" description="Disordered" evidence="5">
    <location>
        <begin position="123"/>
        <end position="144"/>
    </location>
</feature>
<dbReference type="PANTHER" id="PTHR33337:SF40">
    <property type="entry name" value="CENP-V_GFA DOMAIN-CONTAINING PROTEIN-RELATED"/>
    <property type="match status" value="1"/>
</dbReference>
<dbReference type="EMBL" id="AP014545">
    <property type="protein sequence ID" value="BBB25636.1"/>
    <property type="molecule type" value="Genomic_DNA"/>
</dbReference>
<dbReference type="SUPFAM" id="SSF51316">
    <property type="entry name" value="Mss4-like"/>
    <property type="match status" value="1"/>
</dbReference>
<dbReference type="RefSeq" id="WP_019622058.1">
    <property type="nucleotide sequence ID" value="NZ_AP014545.1"/>
</dbReference>
<dbReference type="KEGG" id="ajp:AMJAP_1039"/>
<dbReference type="OrthoDB" id="9786619at2"/>
<dbReference type="GO" id="GO:0016846">
    <property type="term" value="F:carbon-sulfur lyase activity"/>
    <property type="evidence" value="ECO:0007669"/>
    <property type="project" value="InterPro"/>
</dbReference>
<dbReference type="GO" id="GO:0046872">
    <property type="term" value="F:metal ion binding"/>
    <property type="evidence" value="ECO:0007669"/>
    <property type="project" value="UniProtKB-KW"/>
</dbReference>
<dbReference type="PROSITE" id="PS51891">
    <property type="entry name" value="CENP_V_GFA"/>
    <property type="match status" value="1"/>
</dbReference>
<protein>
    <recommendedName>
        <fullName evidence="6">CENP-V/GFA domain-containing protein</fullName>
    </recommendedName>
</protein>
<keyword evidence="2" id="KW-0479">Metal-binding</keyword>
<dbReference type="Gene3D" id="3.90.1590.10">
    <property type="entry name" value="glutathione-dependent formaldehyde- activating enzyme (gfa)"/>
    <property type="match status" value="1"/>
</dbReference>
<evidence type="ECO:0000256" key="3">
    <source>
        <dbReference type="ARBA" id="ARBA00022833"/>
    </source>
</evidence>
<evidence type="ECO:0000256" key="4">
    <source>
        <dbReference type="ARBA" id="ARBA00023239"/>
    </source>
</evidence>
<keyword evidence="3" id="KW-0862">Zinc</keyword>
<evidence type="ECO:0000259" key="6">
    <source>
        <dbReference type="PROSITE" id="PS51891"/>
    </source>
</evidence>
<dbReference type="Pfam" id="PF04828">
    <property type="entry name" value="GFA"/>
    <property type="match status" value="1"/>
</dbReference>
<organism evidence="7 8">
    <name type="scientific">Amphritea japonica ATCC BAA-1530</name>
    <dbReference type="NCBI Taxonomy" id="1278309"/>
    <lineage>
        <taxon>Bacteria</taxon>
        <taxon>Pseudomonadati</taxon>
        <taxon>Pseudomonadota</taxon>
        <taxon>Gammaproteobacteria</taxon>
        <taxon>Oceanospirillales</taxon>
        <taxon>Oceanospirillaceae</taxon>
        <taxon>Amphritea</taxon>
    </lineage>
</organism>
<evidence type="ECO:0000256" key="2">
    <source>
        <dbReference type="ARBA" id="ARBA00022723"/>
    </source>
</evidence>
<gene>
    <name evidence="7" type="ORF">AMJAP_1039</name>
</gene>
<name>A0A7R6SRY1_9GAMM</name>